<dbReference type="OrthoDB" id="93664at2759"/>
<name>A0A4C1TKE9_EUMVA</name>
<accession>A0A4C1TKE9</accession>
<comment type="caution">
    <text evidence="3">The sequence shown here is derived from an EMBL/GenBank/DDBJ whole genome shotgun (WGS) entry which is preliminary data.</text>
</comment>
<organism evidence="3 4">
    <name type="scientific">Eumeta variegata</name>
    <name type="common">Bagworm moth</name>
    <name type="synonym">Eumeta japonica</name>
    <dbReference type="NCBI Taxonomy" id="151549"/>
    <lineage>
        <taxon>Eukaryota</taxon>
        <taxon>Metazoa</taxon>
        <taxon>Ecdysozoa</taxon>
        <taxon>Arthropoda</taxon>
        <taxon>Hexapoda</taxon>
        <taxon>Insecta</taxon>
        <taxon>Pterygota</taxon>
        <taxon>Neoptera</taxon>
        <taxon>Endopterygota</taxon>
        <taxon>Lepidoptera</taxon>
        <taxon>Glossata</taxon>
        <taxon>Ditrysia</taxon>
        <taxon>Tineoidea</taxon>
        <taxon>Psychidae</taxon>
        <taxon>Oiketicinae</taxon>
        <taxon>Eumeta</taxon>
    </lineage>
</organism>
<dbReference type="PROSITE" id="PS00134">
    <property type="entry name" value="TRYPSIN_HIS"/>
    <property type="match status" value="1"/>
</dbReference>
<dbReference type="SUPFAM" id="SSF50494">
    <property type="entry name" value="Trypsin-like serine proteases"/>
    <property type="match status" value="1"/>
</dbReference>
<dbReference type="GO" id="GO:0004252">
    <property type="term" value="F:serine-type endopeptidase activity"/>
    <property type="evidence" value="ECO:0007669"/>
    <property type="project" value="InterPro"/>
</dbReference>
<gene>
    <name evidence="3" type="primary">TMPRSS15</name>
    <name evidence="3" type="ORF">EVAR_93459_1</name>
</gene>
<dbReference type="Pfam" id="PF00089">
    <property type="entry name" value="Trypsin"/>
    <property type="match status" value="1"/>
</dbReference>
<dbReference type="InterPro" id="IPR018114">
    <property type="entry name" value="TRYPSIN_HIS"/>
</dbReference>
<feature type="domain" description="Peptidase S1" evidence="2">
    <location>
        <begin position="37"/>
        <end position="85"/>
    </location>
</feature>
<protein>
    <submittedName>
        <fullName evidence="3">Enteropeptidase</fullName>
    </submittedName>
</protein>
<reference evidence="3 4" key="1">
    <citation type="journal article" date="2019" name="Commun. Biol.">
        <title>The bagworm genome reveals a unique fibroin gene that provides high tensile strength.</title>
        <authorList>
            <person name="Kono N."/>
            <person name="Nakamura H."/>
            <person name="Ohtoshi R."/>
            <person name="Tomita M."/>
            <person name="Numata K."/>
            <person name="Arakawa K."/>
        </authorList>
    </citation>
    <scope>NUCLEOTIDE SEQUENCE [LARGE SCALE GENOMIC DNA]</scope>
</reference>
<dbReference type="GO" id="GO:0006508">
    <property type="term" value="P:proteolysis"/>
    <property type="evidence" value="ECO:0007669"/>
    <property type="project" value="InterPro"/>
</dbReference>
<dbReference type="STRING" id="151549.A0A4C1TKE9"/>
<evidence type="ECO:0000313" key="4">
    <source>
        <dbReference type="Proteomes" id="UP000299102"/>
    </source>
</evidence>
<keyword evidence="4" id="KW-1185">Reference proteome</keyword>
<keyword evidence="1" id="KW-0732">Signal</keyword>
<feature type="chain" id="PRO_5020024680" evidence="1">
    <location>
        <begin position="19"/>
        <end position="136"/>
    </location>
</feature>
<dbReference type="AlphaFoldDB" id="A0A4C1TKE9"/>
<proteinExistence type="predicted"/>
<evidence type="ECO:0000313" key="3">
    <source>
        <dbReference type="EMBL" id="GBP14585.1"/>
    </source>
</evidence>
<dbReference type="Proteomes" id="UP000299102">
    <property type="component" value="Unassembled WGS sequence"/>
</dbReference>
<evidence type="ECO:0000259" key="2">
    <source>
        <dbReference type="Pfam" id="PF00089"/>
    </source>
</evidence>
<dbReference type="InterPro" id="IPR009003">
    <property type="entry name" value="Peptidase_S1_PA"/>
</dbReference>
<dbReference type="EMBL" id="BGZK01000065">
    <property type="protein sequence ID" value="GBP14585.1"/>
    <property type="molecule type" value="Genomic_DNA"/>
</dbReference>
<evidence type="ECO:0000256" key="1">
    <source>
        <dbReference type="SAM" id="SignalP"/>
    </source>
</evidence>
<dbReference type="InterPro" id="IPR001254">
    <property type="entry name" value="Trypsin_dom"/>
</dbReference>
<sequence length="136" mass="14201">MLALVLLTLALASPLAPAAPALECQPCTCGVARGGRVVGGVPLAPGEFPWLAAVVRDGVVICGATVVARDHLITATHCVHGICHDFFQIGSVAHSGIGSECGTEIENRTEIHCTTKLAELRELAIMTNHPQSQKRS</sequence>
<dbReference type="InterPro" id="IPR043504">
    <property type="entry name" value="Peptidase_S1_PA_chymotrypsin"/>
</dbReference>
<feature type="signal peptide" evidence="1">
    <location>
        <begin position="1"/>
        <end position="18"/>
    </location>
</feature>
<dbReference type="Gene3D" id="2.40.10.10">
    <property type="entry name" value="Trypsin-like serine proteases"/>
    <property type="match status" value="1"/>
</dbReference>